<dbReference type="InterPro" id="IPR025444">
    <property type="entry name" value="Monooxy_af470"/>
</dbReference>
<reference evidence="2" key="1">
    <citation type="submission" date="2017-03" db="EMBL/GenBank/DDBJ databases">
        <authorList>
            <person name="Sharma R."/>
            <person name="Thines M."/>
        </authorList>
    </citation>
    <scope>NUCLEOTIDE SEQUENCE [LARGE SCALE GENOMIC DNA]</scope>
</reference>
<dbReference type="Proteomes" id="UP000192927">
    <property type="component" value="Unassembled WGS sequence"/>
</dbReference>
<accession>A0A1W5DDG0</accession>
<dbReference type="AlphaFoldDB" id="A0A1W5DDG0"/>
<evidence type="ECO:0000313" key="1">
    <source>
        <dbReference type="EMBL" id="SLM41126.1"/>
    </source>
</evidence>
<keyword evidence="2" id="KW-1185">Reference proteome</keyword>
<organism evidence="1 2">
    <name type="scientific">Lasallia pustulata</name>
    <dbReference type="NCBI Taxonomy" id="136370"/>
    <lineage>
        <taxon>Eukaryota</taxon>
        <taxon>Fungi</taxon>
        <taxon>Dikarya</taxon>
        <taxon>Ascomycota</taxon>
        <taxon>Pezizomycotina</taxon>
        <taxon>Lecanoromycetes</taxon>
        <taxon>OSLEUM clade</taxon>
        <taxon>Umbilicariomycetidae</taxon>
        <taxon>Umbilicariales</taxon>
        <taxon>Umbilicariaceae</taxon>
        <taxon>Lasallia</taxon>
    </lineage>
</organism>
<protein>
    <submittedName>
        <fullName evidence="1">Uncharacterized protein</fullName>
    </submittedName>
</protein>
<proteinExistence type="predicted"/>
<dbReference type="EMBL" id="FWEW01003789">
    <property type="protein sequence ID" value="SLM41126.1"/>
    <property type="molecule type" value="Genomic_DNA"/>
</dbReference>
<sequence length="264" mass="29872">MASLRALYLNFKNDFGDLLEVTDFSIATWLAFGAGLQLLSQSWLPSGLSYWLPLLYLIYRIARLYIDCRRIFTGTFTNVMFGRWSATLPEPEDPLAVTATSDGVVMFLLGARINHPLGKLAPGNAEIDKVFKDMWIEAEQNRTKWSYLGRTATLFDISDTEGITTFWVSYWKDLKGLREFATTSAHALGQNAYLKKKFPYMGVMHETYHSPKGSWETIYDNMPPLGLGKAKYVIGEGPDGFKLGDTLKPSPRMSTMYGRMGRKK</sequence>
<name>A0A1W5DDG0_9LECA</name>
<evidence type="ECO:0000313" key="2">
    <source>
        <dbReference type="Proteomes" id="UP000192927"/>
    </source>
</evidence>
<dbReference type="Pfam" id="PF13826">
    <property type="entry name" value="Monooxy_af470-like"/>
    <property type="match status" value="1"/>
</dbReference>